<reference evidence="9" key="1">
    <citation type="journal article" date="2015" name="Proc. Natl. Acad. Sci. U.S.A.">
        <title>Networks of energetic and metabolic interactions define dynamics in microbial communities.</title>
        <authorList>
            <person name="Embree M."/>
            <person name="Liu J.K."/>
            <person name="Al-Bassam M.M."/>
            <person name="Zengler K."/>
        </authorList>
    </citation>
    <scope>NUCLEOTIDE SEQUENCE</scope>
</reference>
<dbReference type="GO" id="GO:0004519">
    <property type="term" value="F:endonuclease activity"/>
    <property type="evidence" value="ECO:0007669"/>
    <property type="project" value="UniProtKB-KW"/>
</dbReference>
<dbReference type="CDD" id="cd09634">
    <property type="entry name" value="Cas1_I-II-III"/>
    <property type="match status" value="1"/>
</dbReference>
<dbReference type="Gene3D" id="3.100.10.20">
    <property type="entry name" value="CRISPR-associated endonuclease Cas1, N-terminal domain"/>
    <property type="match status" value="1"/>
</dbReference>
<sequence>MAGFGAHLKATKASLVITRNGHTDVVPLDEVDHLILMGGHYLHTSVANTLLRSGKSLSFFEADGEPLGVLRPYGHQGNDAMREAQKAAPIHGYALKIAQEALIHRIRTIEILDQQSDQRILYEGEIDIIRQNLSELQFLVRVDEIRRVHRLVSDMYYEIIARTVPAELGFRRRTSRPYTDVVNSILAVGYGMLFGNACAVAIGADLDPDTGFLHKGRAGLIYDLIEPFKTGMIDLPMLELVRSGLEPRDYECSTGRCILSQDLFSALTQIFHASIRPDILDQQVFMVKEALLNRDEFHVVKC</sequence>
<dbReference type="InterPro" id="IPR042211">
    <property type="entry name" value="CRISPR-assoc_Cas1_N"/>
</dbReference>
<proteinExistence type="inferred from homology"/>
<keyword evidence="7" id="KW-0238">DNA-binding</keyword>
<keyword evidence="4" id="KW-0378">Hydrolase</keyword>
<keyword evidence="1" id="KW-0540">Nuclease</keyword>
<protein>
    <submittedName>
        <fullName evidence="9">Crispr-associated protein cas1</fullName>
    </submittedName>
</protein>
<gene>
    <name evidence="9" type="ORF">ASZ90_015808</name>
</gene>
<evidence type="ECO:0000256" key="2">
    <source>
        <dbReference type="ARBA" id="ARBA00022723"/>
    </source>
</evidence>
<dbReference type="HAMAP" id="MF_01470">
    <property type="entry name" value="Cas1"/>
    <property type="match status" value="1"/>
</dbReference>
<name>A0A0W8F0W8_9ZZZZ</name>
<accession>A0A0W8F0W8</accession>
<organism evidence="9">
    <name type="scientific">hydrocarbon metagenome</name>
    <dbReference type="NCBI Taxonomy" id="938273"/>
    <lineage>
        <taxon>unclassified sequences</taxon>
        <taxon>metagenomes</taxon>
        <taxon>ecological metagenomes</taxon>
    </lineage>
</organism>
<evidence type="ECO:0000256" key="3">
    <source>
        <dbReference type="ARBA" id="ARBA00022759"/>
    </source>
</evidence>
<evidence type="ECO:0000313" key="9">
    <source>
        <dbReference type="EMBL" id="KUG14551.1"/>
    </source>
</evidence>
<dbReference type="GO" id="GO:0046872">
    <property type="term" value="F:metal ion binding"/>
    <property type="evidence" value="ECO:0007669"/>
    <property type="project" value="UniProtKB-KW"/>
</dbReference>
<keyword evidence="3" id="KW-0255">Endonuclease</keyword>
<keyword evidence="2" id="KW-0479">Metal-binding</keyword>
<dbReference type="EMBL" id="LNQE01001644">
    <property type="protein sequence ID" value="KUG14551.1"/>
    <property type="molecule type" value="Genomic_DNA"/>
</dbReference>
<evidence type="ECO:0000256" key="1">
    <source>
        <dbReference type="ARBA" id="ARBA00022722"/>
    </source>
</evidence>
<dbReference type="GO" id="GO:0043571">
    <property type="term" value="P:maintenance of CRISPR repeat elements"/>
    <property type="evidence" value="ECO:0007669"/>
    <property type="project" value="InterPro"/>
</dbReference>
<dbReference type="InterPro" id="IPR050646">
    <property type="entry name" value="Cas1"/>
</dbReference>
<keyword evidence="8" id="KW-0464">Manganese</keyword>
<dbReference type="GO" id="GO:0051607">
    <property type="term" value="P:defense response to virus"/>
    <property type="evidence" value="ECO:0007669"/>
    <property type="project" value="UniProtKB-KW"/>
</dbReference>
<keyword evidence="6" id="KW-0051">Antiviral defense</keyword>
<evidence type="ECO:0000256" key="6">
    <source>
        <dbReference type="ARBA" id="ARBA00023118"/>
    </source>
</evidence>
<evidence type="ECO:0000256" key="7">
    <source>
        <dbReference type="ARBA" id="ARBA00023125"/>
    </source>
</evidence>
<evidence type="ECO:0000256" key="5">
    <source>
        <dbReference type="ARBA" id="ARBA00022842"/>
    </source>
</evidence>
<dbReference type="GO" id="GO:0003677">
    <property type="term" value="F:DNA binding"/>
    <property type="evidence" value="ECO:0007669"/>
    <property type="project" value="UniProtKB-KW"/>
</dbReference>
<dbReference type="PANTHER" id="PTHR34353:SF2">
    <property type="entry name" value="CRISPR-ASSOCIATED ENDONUCLEASE CAS1 1"/>
    <property type="match status" value="1"/>
</dbReference>
<dbReference type="InterPro" id="IPR042206">
    <property type="entry name" value="CRISPR-assoc_Cas1_C"/>
</dbReference>
<evidence type="ECO:0000256" key="8">
    <source>
        <dbReference type="ARBA" id="ARBA00023211"/>
    </source>
</evidence>
<dbReference type="AlphaFoldDB" id="A0A0W8F0W8"/>
<comment type="caution">
    <text evidence="9">The sequence shown here is derived from an EMBL/GenBank/DDBJ whole genome shotgun (WGS) entry which is preliminary data.</text>
</comment>
<dbReference type="Gene3D" id="1.20.120.920">
    <property type="entry name" value="CRISPR-associated endonuclease Cas1, C-terminal domain"/>
    <property type="match status" value="1"/>
</dbReference>
<dbReference type="NCBIfam" id="TIGR00287">
    <property type="entry name" value="cas1"/>
    <property type="match status" value="1"/>
</dbReference>
<dbReference type="GO" id="GO:0016787">
    <property type="term" value="F:hydrolase activity"/>
    <property type="evidence" value="ECO:0007669"/>
    <property type="project" value="UniProtKB-KW"/>
</dbReference>
<keyword evidence="5" id="KW-0460">Magnesium</keyword>
<dbReference type="Pfam" id="PF01867">
    <property type="entry name" value="Cas_Cas1"/>
    <property type="match status" value="1"/>
</dbReference>
<dbReference type="InterPro" id="IPR002729">
    <property type="entry name" value="CRISPR-assoc_Cas1"/>
</dbReference>
<dbReference type="PANTHER" id="PTHR34353">
    <property type="entry name" value="CRISPR-ASSOCIATED ENDONUCLEASE CAS1 1"/>
    <property type="match status" value="1"/>
</dbReference>
<evidence type="ECO:0000256" key="4">
    <source>
        <dbReference type="ARBA" id="ARBA00022801"/>
    </source>
</evidence>